<dbReference type="Proteomes" id="UP001187682">
    <property type="component" value="Unassembled WGS sequence"/>
</dbReference>
<protein>
    <recommendedName>
        <fullName evidence="3">ABM domain-containing protein</fullName>
    </recommendedName>
</protein>
<dbReference type="AlphaFoldDB" id="A0AAE8N2K0"/>
<accession>A0AAE8N2K0</accession>
<name>A0AAE8N2K0_9PEZI</name>
<reference evidence="1" key="1">
    <citation type="submission" date="2018-03" db="EMBL/GenBank/DDBJ databases">
        <authorList>
            <person name="Guldener U."/>
        </authorList>
    </citation>
    <scope>NUCLEOTIDE SEQUENCE</scope>
</reference>
<sequence length="226" mass="25103">MIITEVGCMGVRPGIDVMDSATPEGRILTGIWSTVTKKPGGPSRVYWGLERENPLNLWAFFDWDSVEQHKNFARELGKEAVKDFPEICTHGEFTKHVSMVPSSDVLQSPVTEVILAYFPEDLSQDNKFAASAQLQQVLTDKFDGIPGVNKLAHGWGLENDYPVRGKEGQLGSVLMGFIGWSSNEAQTSFHETDAYKDAVGSLQDLDGMVSFYSFSLSCLQMERELE</sequence>
<keyword evidence="2" id="KW-1185">Reference proteome</keyword>
<organism evidence="1 2">
    <name type="scientific">Cephalotrichum gorgonifer</name>
    <dbReference type="NCBI Taxonomy" id="2041049"/>
    <lineage>
        <taxon>Eukaryota</taxon>
        <taxon>Fungi</taxon>
        <taxon>Dikarya</taxon>
        <taxon>Ascomycota</taxon>
        <taxon>Pezizomycotina</taxon>
        <taxon>Sordariomycetes</taxon>
        <taxon>Hypocreomycetidae</taxon>
        <taxon>Microascales</taxon>
        <taxon>Microascaceae</taxon>
        <taxon>Cephalotrichum</taxon>
    </lineage>
</organism>
<dbReference type="EMBL" id="ONZQ02000010">
    <property type="protein sequence ID" value="SPO04284.1"/>
    <property type="molecule type" value="Genomic_DNA"/>
</dbReference>
<proteinExistence type="predicted"/>
<gene>
    <name evidence="1" type="ORF">DNG_06967</name>
</gene>
<evidence type="ECO:0000313" key="1">
    <source>
        <dbReference type="EMBL" id="SPO04284.1"/>
    </source>
</evidence>
<evidence type="ECO:0000313" key="2">
    <source>
        <dbReference type="Proteomes" id="UP001187682"/>
    </source>
</evidence>
<comment type="caution">
    <text evidence="1">The sequence shown here is derived from an EMBL/GenBank/DDBJ whole genome shotgun (WGS) entry which is preliminary data.</text>
</comment>
<evidence type="ECO:0008006" key="3">
    <source>
        <dbReference type="Google" id="ProtNLM"/>
    </source>
</evidence>
<dbReference type="Gene3D" id="3.30.70.100">
    <property type="match status" value="1"/>
</dbReference>